<dbReference type="SUPFAM" id="SSF47413">
    <property type="entry name" value="lambda repressor-like DNA-binding domains"/>
    <property type="match status" value="1"/>
</dbReference>
<feature type="domain" description="HTH lacI-type" evidence="5">
    <location>
        <begin position="1"/>
        <end position="53"/>
    </location>
</feature>
<evidence type="ECO:0000313" key="6">
    <source>
        <dbReference type="EMBL" id="KXF82901.1"/>
    </source>
</evidence>
<dbReference type="InterPro" id="IPR028082">
    <property type="entry name" value="Peripla_BP_I"/>
</dbReference>
<evidence type="ECO:0000256" key="3">
    <source>
        <dbReference type="ARBA" id="ARBA00023125"/>
    </source>
</evidence>
<gene>
    <name evidence="6" type="ORF">ATN88_24280</name>
</gene>
<protein>
    <submittedName>
        <fullName evidence="6">LacI family transcriptional regulator</fullName>
    </submittedName>
</protein>
<evidence type="ECO:0000259" key="5">
    <source>
        <dbReference type="PROSITE" id="PS50932"/>
    </source>
</evidence>
<dbReference type="STRING" id="294935.ATN88_24280"/>
<dbReference type="Gene3D" id="1.10.260.40">
    <property type="entry name" value="lambda repressor-like DNA-binding domains"/>
    <property type="match status" value="1"/>
</dbReference>
<evidence type="ECO:0000256" key="2">
    <source>
        <dbReference type="ARBA" id="ARBA00023015"/>
    </source>
</evidence>
<keyword evidence="2" id="KW-0805">Transcription regulation</keyword>
<comment type="caution">
    <text evidence="6">The sequence shown here is derived from an EMBL/GenBank/DDBJ whole genome shotgun (WGS) entry which is preliminary data.</text>
</comment>
<dbReference type="EMBL" id="LNTY01000011">
    <property type="protein sequence ID" value="KXF82901.1"/>
    <property type="molecule type" value="Genomic_DNA"/>
</dbReference>
<keyword evidence="4" id="KW-0804">Transcription</keyword>
<dbReference type="InterPro" id="IPR010982">
    <property type="entry name" value="Lambda_DNA-bd_dom_sf"/>
</dbReference>
<dbReference type="GO" id="GO:0000976">
    <property type="term" value="F:transcription cis-regulatory region binding"/>
    <property type="evidence" value="ECO:0007669"/>
    <property type="project" value="TreeGrafter"/>
</dbReference>
<dbReference type="SMART" id="SM00354">
    <property type="entry name" value="HTH_LACI"/>
    <property type="match status" value="1"/>
</dbReference>
<dbReference type="AlphaFoldDB" id="A0A135IBR0"/>
<dbReference type="PANTHER" id="PTHR30146">
    <property type="entry name" value="LACI-RELATED TRANSCRIPTIONAL REPRESSOR"/>
    <property type="match status" value="1"/>
</dbReference>
<proteinExistence type="predicted"/>
<sequence length="334" mass="36238">MVDVAKVAGVSKSTVSLVLRGSDGVKAETVTKVNQAIEQLGYVYNRDAASLRNRESNLIAIVANDLANPYLAQVIMALEAELERRGFMPVVVNINESVARQTTMIASLREHNVAGYFMTPAPETEAAWLKGLATQEHPVICLMRDVAGSDVPYVMPDNVKGVYLATQYLISLGHKRIAFVGGVETISDYRERKQGFIQAMEEAQLSVRAGDIVPSSTKREGGKVALHRVLDSDNSITAVMCFTDVVAYGVYSALMERGLTPGKEIAVVGFDDLEDSRLMSPALTTVRVNAEDIGRVACERLQQWRENNSVPESALVGVELVVRSSCCSVGERAG</sequence>
<dbReference type="PROSITE" id="PS00356">
    <property type="entry name" value="HTH_LACI_1"/>
    <property type="match status" value="1"/>
</dbReference>
<dbReference type="GO" id="GO:0003700">
    <property type="term" value="F:DNA-binding transcription factor activity"/>
    <property type="evidence" value="ECO:0007669"/>
    <property type="project" value="TreeGrafter"/>
</dbReference>
<dbReference type="Proteomes" id="UP000070529">
    <property type="component" value="Unassembled WGS sequence"/>
</dbReference>
<keyword evidence="7" id="KW-1185">Reference proteome</keyword>
<dbReference type="Pfam" id="PF00356">
    <property type="entry name" value="LacI"/>
    <property type="match status" value="1"/>
</dbReference>
<accession>A0A135IBR0</accession>
<organism evidence="6 7">
    <name type="scientific">Enterovibrio coralii</name>
    <dbReference type="NCBI Taxonomy" id="294935"/>
    <lineage>
        <taxon>Bacteria</taxon>
        <taxon>Pseudomonadati</taxon>
        <taxon>Pseudomonadota</taxon>
        <taxon>Gammaproteobacteria</taxon>
        <taxon>Vibrionales</taxon>
        <taxon>Vibrionaceae</taxon>
        <taxon>Enterovibrio</taxon>
    </lineage>
</organism>
<dbReference type="Pfam" id="PF00532">
    <property type="entry name" value="Peripla_BP_1"/>
    <property type="match status" value="1"/>
</dbReference>
<evidence type="ECO:0000313" key="7">
    <source>
        <dbReference type="Proteomes" id="UP000070529"/>
    </source>
</evidence>
<dbReference type="CDD" id="cd06289">
    <property type="entry name" value="PBP1_MalI-like"/>
    <property type="match status" value="1"/>
</dbReference>
<dbReference type="CDD" id="cd01392">
    <property type="entry name" value="HTH_LacI"/>
    <property type="match status" value="1"/>
</dbReference>
<dbReference type="InterPro" id="IPR001761">
    <property type="entry name" value="Peripla_BP/Lac1_sug-bd_dom"/>
</dbReference>
<evidence type="ECO:0000256" key="4">
    <source>
        <dbReference type="ARBA" id="ARBA00023163"/>
    </source>
</evidence>
<dbReference type="PANTHER" id="PTHR30146:SF148">
    <property type="entry name" value="HTH-TYPE TRANSCRIPTIONAL REPRESSOR PURR-RELATED"/>
    <property type="match status" value="1"/>
</dbReference>
<name>A0A135IBR0_9GAMM</name>
<keyword evidence="3" id="KW-0238">DNA-binding</keyword>
<reference evidence="6 7" key="1">
    <citation type="submission" date="2015-11" db="EMBL/GenBank/DDBJ databases">
        <title>Genomic Taxonomy of the Vibrionaceae.</title>
        <authorList>
            <person name="Gomez-Gil B."/>
            <person name="Enciso-Ibarra J."/>
        </authorList>
    </citation>
    <scope>NUCLEOTIDE SEQUENCE [LARGE SCALE GENOMIC DNA]</scope>
    <source>
        <strain evidence="6 7">CAIM 912</strain>
    </source>
</reference>
<dbReference type="RefSeq" id="WP_067412080.1">
    <property type="nucleotide sequence ID" value="NZ_LNTY01000011.1"/>
</dbReference>
<dbReference type="OrthoDB" id="9798934at2"/>
<dbReference type="Gene3D" id="3.40.50.2300">
    <property type="match status" value="2"/>
</dbReference>
<dbReference type="InterPro" id="IPR000843">
    <property type="entry name" value="HTH_LacI"/>
</dbReference>
<keyword evidence="1" id="KW-0678">Repressor</keyword>
<dbReference type="PROSITE" id="PS50932">
    <property type="entry name" value="HTH_LACI_2"/>
    <property type="match status" value="1"/>
</dbReference>
<evidence type="ECO:0000256" key="1">
    <source>
        <dbReference type="ARBA" id="ARBA00022491"/>
    </source>
</evidence>
<dbReference type="SUPFAM" id="SSF53822">
    <property type="entry name" value="Periplasmic binding protein-like I"/>
    <property type="match status" value="1"/>
</dbReference>